<dbReference type="CDD" id="cd00267">
    <property type="entry name" value="ABC_ATPase"/>
    <property type="match status" value="1"/>
</dbReference>
<dbReference type="SUPFAM" id="SSF52540">
    <property type="entry name" value="P-loop containing nucleoside triphosphate hydrolases"/>
    <property type="match status" value="1"/>
</dbReference>
<dbReference type="Pfam" id="PF13175">
    <property type="entry name" value="AAA_15"/>
    <property type="match status" value="1"/>
</dbReference>
<dbReference type="PANTHER" id="PTHR43581">
    <property type="entry name" value="ATP/GTP PHOSPHATASE"/>
    <property type="match status" value="1"/>
</dbReference>
<dbReference type="PANTHER" id="PTHR43581:SF4">
    <property type="entry name" value="ATP_GTP PHOSPHATASE"/>
    <property type="match status" value="1"/>
</dbReference>
<evidence type="ECO:0000313" key="4">
    <source>
        <dbReference type="Proteomes" id="UP000472573"/>
    </source>
</evidence>
<comment type="caution">
    <text evidence="3">The sequence shown here is derived from an EMBL/GenBank/DDBJ whole genome shotgun (WGS) entry which is preliminary data.</text>
</comment>
<dbReference type="InterPro" id="IPR027417">
    <property type="entry name" value="P-loop_NTPase"/>
</dbReference>
<feature type="domain" description="Endonuclease GajA/Old nuclease/RecF-like AAA" evidence="2">
    <location>
        <begin position="1"/>
        <end position="372"/>
    </location>
</feature>
<evidence type="ECO:0000313" key="3">
    <source>
        <dbReference type="EMBL" id="KAF0412182.1"/>
    </source>
</evidence>
<dbReference type="Gene3D" id="3.40.50.300">
    <property type="entry name" value="P-loop containing nucleotide triphosphate hydrolases"/>
    <property type="match status" value="1"/>
</dbReference>
<feature type="coiled-coil region" evidence="1">
    <location>
        <begin position="228"/>
        <end position="255"/>
    </location>
</feature>
<dbReference type="InterPro" id="IPR051396">
    <property type="entry name" value="Bact_Antivir_Def_Nuclease"/>
</dbReference>
<sequence length="612" mass="69281">MKLVRVKVHNFRGYNDAEVNIDDQMTTIIGKNDVGKSTIVDALEIFFNNSVVKIDKNDLNIHAENDQSVSISCEFSCLPQNIIIDSTQRTNLNDEYLVNSNGNLEIKKVYDFSKKTITPEIFAITKYPDNPELADLLYLTHTKLVSALKKLPNPIQNSVESLVANAPIRMAIRSAYKIQSFSTKEIDLKKVDGKSLWNKIEASLPIYALFQSDRPSNDSDSEVQDPMNVAIRESLSKATKDLENIQNKVKEEVTEVAKVTISKLKEMDPEVAKGLEPVYQGDPKWDKLFQFKIEDEQGIPLNKRGSGVRRLVLLNFFRAKVDMNNEALMTNGLIYAVEEPETAQHPDNQRKIMKSLLELGKRINCQILITTHLAETAKMAPDSGVRLIKREHGVTEVLDDEDALSMAAKEVGLFANVSAAKIVFYVEGPSDVTFFRTLSKVLNQYDAQKYLDFTNTQELLIVPMGGGNLSQWVTLKYLKSLNLPSFYLFDRDMNQDHKVEVDELKDDPQCLFASLTDQREIENYVSPATIERYFSKIVGNGFNMPSLDSNSDVSKTLKKAGIRKRETHLKETLASEVTSEMTAEEFFANDRSDFMSKLLEKLSHEVSMRRKS</sequence>
<protein>
    <submittedName>
        <fullName evidence="3">AAA family ATPase</fullName>
    </submittedName>
</protein>
<proteinExistence type="predicted"/>
<gene>
    <name evidence="3" type="ORF">GBO79_09955</name>
</gene>
<accession>A0ABQ6XEG3</accession>
<dbReference type="RefSeq" id="WP_159254727.1">
    <property type="nucleotide sequence ID" value="NZ_JADOFQ010000013.1"/>
</dbReference>
<organism evidence="3 4">
    <name type="scientific">Pediococcus pentosaceus</name>
    <dbReference type="NCBI Taxonomy" id="1255"/>
    <lineage>
        <taxon>Bacteria</taxon>
        <taxon>Bacillati</taxon>
        <taxon>Bacillota</taxon>
        <taxon>Bacilli</taxon>
        <taxon>Lactobacillales</taxon>
        <taxon>Lactobacillaceae</taxon>
        <taxon>Pediococcus</taxon>
    </lineage>
</organism>
<evidence type="ECO:0000256" key="1">
    <source>
        <dbReference type="SAM" id="Coils"/>
    </source>
</evidence>
<dbReference type="EMBL" id="WENB01000010">
    <property type="protein sequence ID" value="KAF0412182.1"/>
    <property type="molecule type" value="Genomic_DNA"/>
</dbReference>
<dbReference type="PROSITE" id="PS00018">
    <property type="entry name" value="EF_HAND_1"/>
    <property type="match status" value="1"/>
</dbReference>
<name>A0ABQ6XEG3_PEDPE</name>
<reference evidence="4" key="2">
    <citation type="submission" date="2020-03" db="EMBL/GenBank/DDBJ databases">
        <title>SpeciesPrimer: A bioinformatics pipeline dedicated to the design of qPCR primers for the quantification of bacterial species.</title>
        <authorList>
            <person name="Dreier M."/>
            <person name="Berthoud H."/>
            <person name="Shani N."/>
            <person name="Wechsler D."/>
            <person name="Junier P."/>
        </authorList>
    </citation>
    <scope>NUCLEOTIDE SEQUENCE [LARGE SCALE GENOMIC DNA]</scope>
    <source>
        <strain evidence="4">FAM13073</strain>
    </source>
</reference>
<keyword evidence="4" id="KW-1185">Reference proteome</keyword>
<keyword evidence="1" id="KW-0175">Coiled coil</keyword>
<dbReference type="InterPro" id="IPR041685">
    <property type="entry name" value="AAA_GajA/Old/RecF-like"/>
</dbReference>
<reference evidence="3 4" key="1">
    <citation type="submission" date="2019-10" db="EMBL/GenBank/DDBJ databases">
        <authorList>
            <person name="Irmler S."/>
            <person name="Berthoud H."/>
            <person name="Roetschi A."/>
            <person name="Arias E."/>
            <person name="Shani N."/>
            <person name="Wuethrich D."/>
            <person name="Bruggmann R."/>
        </authorList>
    </citation>
    <scope>NUCLEOTIDE SEQUENCE [LARGE SCALE GENOMIC DNA]</scope>
    <source>
        <strain evidence="3 4">FAM13073</strain>
    </source>
</reference>
<evidence type="ECO:0000259" key="2">
    <source>
        <dbReference type="Pfam" id="PF13175"/>
    </source>
</evidence>
<dbReference type="Proteomes" id="UP000472573">
    <property type="component" value="Unassembled WGS sequence"/>
</dbReference>
<dbReference type="InterPro" id="IPR018247">
    <property type="entry name" value="EF_Hand_1_Ca_BS"/>
</dbReference>